<protein>
    <submittedName>
        <fullName evidence="1">Uncharacterized protein</fullName>
    </submittedName>
</protein>
<comment type="caution">
    <text evidence="1">The sequence shown here is derived from an EMBL/GenBank/DDBJ whole genome shotgun (WGS) entry which is preliminary data.</text>
</comment>
<evidence type="ECO:0000313" key="1">
    <source>
        <dbReference type="EMBL" id="CAI6355980.1"/>
    </source>
</evidence>
<gene>
    <name evidence="1" type="ORF">MEUPH1_LOCUS11771</name>
</gene>
<dbReference type="Proteomes" id="UP001160148">
    <property type="component" value="Unassembled WGS sequence"/>
</dbReference>
<organism evidence="1 2">
    <name type="scientific">Macrosiphum euphorbiae</name>
    <name type="common">potato aphid</name>
    <dbReference type="NCBI Taxonomy" id="13131"/>
    <lineage>
        <taxon>Eukaryota</taxon>
        <taxon>Metazoa</taxon>
        <taxon>Ecdysozoa</taxon>
        <taxon>Arthropoda</taxon>
        <taxon>Hexapoda</taxon>
        <taxon>Insecta</taxon>
        <taxon>Pterygota</taxon>
        <taxon>Neoptera</taxon>
        <taxon>Paraneoptera</taxon>
        <taxon>Hemiptera</taxon>
        <taxon>Sternorrhyncha</taxon>
        <taxon>Aphidomorpha</taxon>
        <taxon>Aphidoidea</taxon>
        <taxon>Aphididae</taxon>
        <taxon>Macrosiphini</taxon>
        <taxon>Macrosiphum</taxon>
    </lineage>
</organism>
<accession>A0AAV0WIV8</accession>
<name>A0AAV0WIV8_9HEMI</name>
<evidence type="ECO:0000313" key="2">
    <source>
        <dbReference type="Proteomes" id="UP001160148"/>
    </source>
</evidence>
<reference evidence="1 2" key="1">
    <citation type="submission" date="2023-01" db="EMBL/GenBank/DDBJ databases">
        <authorList>
            <person name="Whitehead M."/>
        </authorList>
    </citation>
    <scope>NUCLEOTIDE SEQUENCE [LARGE SCALE GENOMIC DNA]</scope>
</reference>
<dbReference type="AlphaFoldDB" id="A0AAV0WIV8"/>
<proteinExistence type="predicted"/>
<keyword evidence="2" id="KW-1185">Reference proteome</keyword>
<dbReference type="EMBL" id="CARXXK010000002">
    <property type="protein sequence ID" value="CAI6355980.1"/>
    <property type="molecule type" value="Genomic_DNA"/>
</dbReference>
<sequence>MSALVQAFTQYKSLEEYLDACFSIVLKNQNISIPQCMIKNDINHFMHLVTQWSPLKNTKFTRTKQLIERTIWLLVYSSSISESEQILESLFSIILSKYDVKLLNATNNYDDTHCVKSIRYLQNLISSSEIELVD</sequence>